<organism evidence="3 4">
    <name type="scientific">Symbiodinium microadriaticum</name>
    <name type="common">Dinoflagellate</name>
    <name type="synonym">Zooxanthella microadriatica</name>
    <dbReference type="NCBI Taxonomy" id="2951"/>
    <lineage>
        <taxon>Eukaryota</taxon>
        <taxon>Sar</taxon>
        <taxon>Alveolata</taxon>
        <taxon>Dinophyceae</taxon>
        <taxon>Suessiales</taxon>
        <taxon>Symbiodiniaceae</taxon>
        <taxon>Symbiodinium</taxon>
    </lineage>
</organism>
<evidence type="ECO:0000256" key="1">
    <source>
        <dbReference type="SAM" id="MobiDB-lite"/>
    </source>
</evidence>
<dbReference type="SUPFAM" id="SSF53098">
    <property type="entry name" value="Ribonuclease H-like"/>
    <property type="match status" value="1"/>
</dbReference>
<feature type="region of interest" description="Disordered" evidence="1">
    <location>
        <begin position="2138"/>
        <end position="2163"/>
    </location>
</feature>
<dbReference type="PROSITE" id="PS50994">
    <property type="entry name" value="INTEGRASE"/>
    <property type="match status" value="1"/>
</dbReference>
<evidence type="ECO:0000313" key="4">
    <source>
        <dbReference type="Proteomes" id="UP000186817"/>
    </source>
</evidence>
<sequence length="2487" mass="279667">MMTAATASMLVGLHLEGRDGLWEVTCAPHTWMSQAAEEHGLQPRRIDRSSGYDLYKAETWEQLRLLRRRKWPKKLWFSLPYTKWDHWAAANSNTEEKQDRLDTARRKERRLLWYVNQFIKKAIKEDDEVDIYFEWPHPGTGWRQQPMVDLEGFMQEQGVPWLSCRVDGCVYGMKEPTGQRFLKKSWMIKTTDEKFHRVFRAKVCRGQHGHHQRGDEGAATSFYPWKMVQSITRHWRDQLAPERHVRLLQQREDQAALIEEFPAESADVVDVGLLDEEPATELGGDDEELEISAASAITVEAVAREAVLREHYDAATLQSILLELRMALQPSTMSTCRWKPSTSSTTRVLLGGYSHGAFSGICKMTMRFPEVTKYINHYLRRHAPQHSWSSVLVGFNSAAVPHRDHHNLKNSSNLIHGVGDYEDGGLWLEGEPPHVGIPCTRRRLPDGHQVKGYVLPTRGKFVFFDPEQRHATQAWRGLRMTLSAYTTRSRPYMEASTLRQLRELGFALEPSTTTQMTSIMTAATTSAEESGSTVEPTKEELERWQAKVAKFHKAAGHPTNRNLAKIIKDAGHQEWRVRVALEHVCPTCQSLRQGGTSSGQIPPAATHASYRAWAAVGADVGEWVPPGSKQKVKFVLFMDLATKLRVVQPLYKYGFLEMRTETADDVLKAFSERWLGTFPKPDILILDAAKTFAADTVHDFCHNLNVQVSFVAEKEAWAHGALEAGVQDVKMTASAIHLEERDQDPFITLYLSASALNSTEYTAGYSSFQWAFGREYTLNDEDVRTFSLSNYKDEFAKLATARENAEAVATRTRAKRVLTRLNNTTVRQPLRVYKPMDLVKVWRRMWPKEQFVGPRGGLKKSGKPHWIGPGRVVFNEVLPHQEADDERRHIVWVLIGTQLFRCSSHSVRPVTTTEQFVYETSGEEQPSSWKSLADLLPRREFQDLTDQVPREDEVEEPDLPLRPDDTTVVVPTRRVVKKTTLKPTPSKARSAIPSTRGKMESSSSPQASSQSHPTTSSSPMASSQSHPTTSSSPTMVEAAGPRTPDTGEVTNDIEDGGEVNDYSPPDKRQKLTDWVSELYTAVELENNRMDIFTAFQECNEFLQVTIDLEVPQSNRQRKALERHPVAYLVKKMKDAEVSIAKLPAHERVLFERAKTKEVDSFIKNEAVRRCLDTTEVKKAYESQRIVRARWVLTWKLTPTEDMTEAQQDRLTNENTVYNRDGTRKAKARIVLLGFEHPNLLDPAFKTASPVQSTVGRNLLYSLAAHHQWQLEGLDLATAFLQTQATEADKEIWTSGVKELREALGVGEEGIMRILRNIYGSTTAPRGLWLDLHKTLTALGGQPVPGERCLWIFLSKTEKDGDHPLLRGAMGGHVDDFHRVGDDSGEWQAIKEAINKAYKWGMTKSHNYRHAGTDVATMQDDRGYMKIVVNQDYYAEGIPDLDIEPVRLRSDESLSRKDVEACRTSLGALQWLAIQSQPHICARCNLLLTDLVTRGDMATAREIQEIIMEVRREPFSLTFQKFPSAKHWSDVVVITMGDQAHANRPKGDSTGGLVTLLAGPECLDGRVCSMSLVTWRTWKLKRKAIGSNYAEVQAMLEAEDQNFRTRLLWAALHGAGGNDTQKLLRTDWVENAERIALRVKGILCTDSKGGYDAVELNESPLLGLSNMRAALQAFQLRDNLRRASGELRWVASDFDLGDALTKKKAECRVGLVKFLRTGRWCIRYDPNFVSAKKNKRAGRSAVSTIDEALGHEAEQLTLFGGDAACYFDHQFLDGRLEPRIVHCGTCKTELSALFSGVTSGRFGYVIFKLTEAIFYFNTRGNPHAGGKTASKPMGGVIVKDAQEVYKAVYNTCQKQPEKNRARNLRWGNPRQGIERLCIGSNAATGACSRLEEVSKGCIRLCDGGPDFFKGVGELKQVDWELWLHGEGIPDFDLTAHVDKTLLEESRQAANRWLVEAPQDLQIMSLKAQQVMLILDHLTNECIGRFLRGQESTQVSAAVIGWYRFRFLLLPAFPIKRQRSIYRPDMWKAFWPEEAATEAKEAHTASPPLAELVACVREEVRSLLHQELGLFQAKLLQELRQGILKTSACRAREVEYQLDAPTAEKEKLSADRERDGSVEHLYEANWAEVVSGCDLGTGAEDAKKRRRQRRKAKLHSRLSSEDEDQALQPCEDILSVDALSTEAPEPAVVQRCGRSRPVKCLLRFHAGVADTLLQLLPVQDIMKLRTTAQGCPAKDPEVLLRHLANSADMARSSSVVSLSALVGEFQRRMRAQGREQALAPQAPALPAPTYGTLLHCLEDPQLEKRFYGFIWCYVHTRRHREDGSPALPWILTAIRGLLELCSTETGAARAAAHHLLATLGVGSERVQQLCLQSGVVETTLASGASWEEKEAAMRHVGYSHRSLGPCLRKKWVGHLVDSLEPLQDDDEAFGSVDKVVHKLELLVGAVHAGHAGSGRESFPEAFAKLQTFLGTSASPEFLEAVGRFLHHYA</sequence>
<feature type="compositionally biased region" description="Low complexity" evidence="1">
    <location>
        <begin position="1001"/>
        <end position="1034"/>
    </location>
</feature>
<feature type="domain" description="Integrase catalytic" evidence="2">
    <location>
        <begin position="598"/>
        <end position="781"/>
    </location>
</feature>
<evidence type="ECO:0000313" key="3">
    <source>
        <dbReference type="EMBL" id="OLP85139.1"/>
    </source>
</evidence>
<reference evidence="3 4" key="1">
    <citation type="submission" date="2016-02" db="EMBL/GenBank/DDBJ databases">
        <title>Genome analysis of coral dinoflagellate symbionts highlights evolutionary adaptations to a symbiotic lifestyle.</title>
        <authorList>
            <person name="Aranda M."/>
            <person name="Li Y."/>
            <person name="Liew Y.J."/>
            <person name="Baumgarten S."/>
            <person name="Simakov O."/>
            <person name="Wilson M."/>
            <person name="Piel J."/>
            <person name="Ashoor H."/>
            <person name="Bougouffa S."/>
            <person name="Bajic V.B."/>
            <person name="Ryu T."/>
            <person name="Ravasi T."/>
            <person name="Bayer T."/>
            <person name="Micklem G."/>
            <person name="Kim H."/>
            <person name="Bhak J."/>
            <person name="Lajeunesse T.C."/>
            <person name="Voolstra C.R."/>
        </authorList>
    </citation>
    <scope>NUCLEOTIDE SEQUENCE [LARGE SCALE GENOMIC DNA]</scope>
    <source>
        <strain evidence="3 4">CCMP2467</strain>
    </source>
</reference>
<dbReference type="Proteomes" id="UP000186817">
    <property type="component" value="Unassembled WGS sequence"/>
</dbReference>
<feature type="region of interest" description="Disordered" evidence="1">
    <location>
        <begin position="941"/>
        <end position="1068"/>
    </location>
</feature>
<dbReference type="GO" id="GO:0003676">
    <property type="term" value="F:nucleic acid binding"/>
    <property type="evidence" value="ECO:0007669"/>
    <property type="project" value="InterPro"/>
</dbReference>
<feature type="compositionally biased region" description="Basic residues" evidence="1">
    <location>
        <begin position="2142"/>
        <end position="2154"/>
    </location>
</feature>
<comment type="caution">
    <text evidence="3">The sequence shown here is derived from an EMBL/GenBank/DDBJ whole genome shotgun (WGS) entry which is preliminary data.</text>
</comment>
<gene>
    <name evidence="3" type="primary">GIP</name>
    <name evidence="3" type="ORF">AK812_SmicGene33903</name>
</gene>
<dbReference type="GO" id="GO:0015074">
    <property type="term" value="P:DNA integration"/>
    <property type="evidence" value="ECO:0007669"/>
    <property type="project" value="InterPro"/>
</dbReference>
<dbReference type="Pfam" id="PF07727">
    <property type="entry name" value="RVT_2"/>
    <property type="match status" value="1"/>
</dbReference>
<dbReference type="InterPro" id="IPR036397">
    <property type="entry name" value="RNaseH_sf"/>
</dbReference>
<dbReference type="OrthoDB" id="418879at2759"/>
<dbReference type="EMBL" id="LSRX01000994">
    <property type="protein sequence ID" value="OLP85139.1"/>
    <property type="molecule type" value="Genomic_DNA"/>
</dbReference>
<proteinExistence type="predicted"/>
<dbReference type="Gene3D" id="3.30.420.10">
    <property type="entry name" value="Ribonuclease H-like superfamily/Ribonuclease H"/>
    <property type="match status" value="1"/>
</dbReference>
<dbReference type="InterPro" id="IPR012337">
    <property type="entry name" value="RNaseH-like_sf"/>
</dbReference>
<accession>A0A1Q9CQD7</accession>
<name>A0A1Q9CQD7_SYMMI</name>
<dbReference type="InterPro" id="IPR001584">
    <property type="entry name" value="Integrase_cat-core"/>
</dbReference>
<keyword evidence="4" id="KW-1185">Reference proteome</keyword>
<protein>
    <submittedName>
        <fullName evidence="3">Copia protein</fullName>
    </submittedName>
</protein>
<dbReference type="InterPro" id="IPR013103">
    <property type="entry name" value="RVT_2"/>
</dbReference>
<evidence type="ECO:0000259" key="2">
    <source>
        <dbReference type="PROSITE" id="PS50994"/>
    </source>
</evidence>